<comment type="caution">
    <text evidence="6">The sequence shown here is derived from an EMBL/GenBank/DDBJ whole genome shotgun (WGS) entry which is preliminary data.</text>
</comment>
<comment type="PTM">
    <text evidence="2">Carboxylation is probably crucial for Mg(2+) binding and, consequently, for the gamma-phosphate positioning of ATP.</text>
</comment>
<dbReference type="InterPro" id="IPR005761">
    <property type="entry name" value="UDP-N-AcMur-Glu-dNH2Pim_ligase"/>
</dbReference>
<keyword evidence="2" id="KW-0963">Cytoplasm</keyword>
<feature type="binding site" evidence="2">
    <location>
        <position position="201"/>
    </location>
    <ligand>
        <name>UDP-N-acetyl-alpha-D-muramoyl-L-alanyl-D-glutamate</name>
        <dbReference type="ChEBI" id="CHEBI:83900"/>
    </ligand>
</feature>
<feature type="binding site" evidence="2">
    <location>
        <position position="484"/>
    </location>
    <ligand>
        <name>meso-2,6-diaminopimelate</name>
        <dbReference type="ChEBI" id="CHEBI:57791"/>
    </ligand>
</feature>
<dbReference type="HAMAP" id="MF_00208">
    <property type="entry name" value="MurE"/>
    <property type="match status" value="1"/>
</dbReference>
<dbReference type="Gene3D" id="3.40.1190.10">
    <property type="entry name" value="Mur-like, catalytic domain"/>
    <property type="match status" value="1"/>
</dbReference>
<organism evidence="6 7">
    <name type="scientific">Candidatus Glomeribacter gigasporarum BEG34</name>
    <dbReference type="NCBI Taxonomy" id="1070319"/>
    <lineage>
        <taxon>Bacteria</taxon>
        <taxon>Pseudomonadati</taxon>
        <taxon>Pseudomonadota</taxon>
        <taxon>Betaproteobacteria</taxon>
        <taxon>Burkholderiales</taxon>
        <taxon>Burkholderiaceae</taxon>
        <taxon>Candidatus Glomeribacter</taxon>
    </lineage>
</organism>
<dbReference type="GO" id="GO:0051301">
    <property type="term" value="P:cell division"/>
    <property type="evidence" value="ECO:0007669"/>
    <property type="project" value="UniProtKB-KW"/>
</dbReference>
<feature type="domain" description="Mur ligase central" evidence="5">
    <location>
        <begin position="124"/>
        <end position="333"/>
    </location>
</feature>
<feature type="binding site" evidence="2">
    <location>
        <position position="488"/>
    </location>
    <ligand>
        <name>meso-2,6-diaminopimelate</name>
        <dbReference type="ChEBI" id="CHEBI:57791"/>
    </ligand>
</feature>
<evidence type="ECO:0000256" key="3">
    <source>
        <dbReference type="RuleBase" id="RU004135"/>
    </source>
</evidence>
<evidence type="ECO:0000313" key="6">
    <source>
        <dbReference type="EMBL" id="CCD29259.1"/>
    </source>
</evidence>
<feature type="binding site" evidence="2">
    <location>
        <begin position="126"/>
        <end position="132"/>
    </location>
    <ligand>
        <name>ATP</name>
        <dbReference type="ChEBI" id="CHEBI:30616"/>
    </ligand>
</feature>
<dbReference type="InterPro" id="IPR004101">
    <property type="entry name" value="Mur_ligase_C"/>
</dbReference>
<dbReference type="OrthoDB" id="9800958at2"/>
<keyword evidence="2 3" id="KW-0131">Cell cycle</keyword>
<keyword evidence="2 3" id="KW-0961">Cell wall biogenesis/degradation</keyword>
<keyword evidence="7" id="KW-1185">Reference proteome</keyword>
<dbReference type="GO" id="GO:0005737">
    <property type="term" value="C:cytoplasm"/>
    <property type="evidence" value="ECO:0007669"/>
    <property type="project" value="UniProtKB-SubCell"/>
</dbReference>
<dbReference type="Pfam" id="PF02875">
    <property type="entry name" value="Mur_ligase_C"/>
    <property type="match status" value="1"/>
</dbReference>
<dbReference type="NCBIfam" id="NF001126">
    <property type="entry name" value="PRK00139.1-4"/>
    <property type="match status" value="1"/>
</dbReference>
<comment type="cofactor">
    <cofactor evidence="2">
        <name>Mg(2+)</name>
        <dbReference type="ChEBI" id="CHEBI:18420"/>
    </cofactor>
</comment>
<dbReference type="EC" id="6.3.2.13" evidence="2"/>
<keyword evidence="2" id="KW-0067">ATP-binding</keyword>
<feature type="short sequence motif" description="Meso-diaminopimelate recognition motif" evidence="2">
    <location>
        <begin position="433"/>
        <end position="436"/>
    </location>
</feature>
<dbReference type="PANTHER" id="PTHR23135:SF4">
    <property type="entry name" value="UDP-N-ACETYLMURAMOYL-L-ALANYL-D-GLUTAMATE--2,6-DIAMINOPIMELATE LIGASE MURE HOMOLOG, CHLOROPLASTIC"/>
    <property type="match status" value="1"/>
</dbReference>
<dbReference type="GO" id="GO:0008360">
    <property type="term" value="P:regulation of cell shape"/>
    <property type="evidence" value="ECO:0007669"/>
    <property type="project" value="UniProtKB-KW"/>
</dbReference>
<feature type="binding site" evidence="2">
    <location>
        <position position="195"/>
    </location>
    <ligand>
        <name>UDP-N-acetyl-alpha-D-muramoyl-L-alanyl-D-glutamate</name>
        <dbReference type="ChEBI" id="CHEBI:83900"/>
    </ligand>
</feature>
<evidence type="ECO:0000256" key="1">
    <source>
        <dbReference type="ARBA" id="ARBA00005898"/>
    </source>
</evidence>
<gene>
    <name evidence="2 6" type="primary">murE</name>
    <name evidence="6" type="ORF">CAGGBEG34_220006</name>
</gene>
<dbReference type="SUPFAM" id="SSF53244">
    <property type="entry name" value="MurD-like peptide ligases, peptide-binding domain"/>
    <property type="match status" value="1"/>
</dbReference>
<dbReference type="NCBIfam" id="TIGR01085">
    <property type="entry name" value="murE"/>
    <property type="match status" value="1"/>
</dbReference>
<dbReference type="InterPro" id="IPR035911">
    <property type="entry name" value="MurE/MurF_N"/>
</dbReference>
<accession>G2J912</accession>
<comment type="subcellular location">
    <subcellularLocation>
        <location evidence="2 3">Cytoplasm</location>
    </subcellularLocation>
</comment>
<comment type="pathway">
    <text evidence="2 3">Cell wall biogenesis; peptidoglycan biosynthesis.</text>
</comment>
<comment type="catalytic activity">
    <reaction evidence="2">
        <text>UDP-N-acetyl-alpha-D-muramoyl-L-alanyl-D-glutamate + meso-2,6-diaminopimelate + ATP = UDP-N-acetyl-alpha-D-muramoyl-L-alanyl-gamma-D-glutamyl-meso-2,6-diaminopimelate + ADP + phosphate + H(+)</text>
        <dbReference type="Rhea" id="RHEA:23676"/>
        <dbReference type="ChEBI" id="CHEBI:15378"/>
        <dbReference type="ChEBI" id="CHEBI:30616"/>
        <dbReference type="ChEBI" id="CHEBI:43474"/>
        <dbReference type="ChEBI" id="CHEBI:57791"/>
        <dbReference type="ChEBI" id="CHEBI:83900"/>
        <dbReference type="ChEBI" id="CHEBI:83905"/>
        <dbReference type="ChEBI" id="CHEBI:456216"/>
        <dbReference type="EC" id="6.3.2.13"/>
    </reaction>
</comment>
<dbReference type="eggNOG" id="COG0769">
    <property type="taxonomic scope" value="Bacteria"/>
</dbReference>
<feature type="binding site" evidence="2">
    <location>
        <position position="409"/>
    </location>
    <ligand>
        <name>meso-2,6-diaminopimelate</name>
        <dbReference type="ChEBI" id="CHEBI:57791"/>
    </ligand>
</feature>
<dbReference type="Proteomes" id="UP000054051">
    <property type="component" value="Unassembled WGS sequence"/>
</dbReference>
<evidence type="ECO:0000259" key="5">
    <source>
        <dbReference type="Pfam" id="PF08245"/>
    </source>
</evidence>
<evidence type="ECO:0000259" key="4">
    <source>
        <dbReference type="Pfam" id="PF02875"/>
    </source>
</evidence>
<dbReference type="RefSeq" id="WP_006682487.1">
    <property type="nucleotide sequence ID" value="NZ_CAFB01000039.1"/>
</dbReference>
<protein>
    <recommendedName>
        <fullName evidence="2">UDP-N-acetylmuramoyl-L-alanyl-D-glutamate--2,6-diaminopimelate ligase</fullName>
        <ecNumber evidence="2">6.3.2.13</ecNumber>
    </recommendedName>
    <alternativeName>
        <fullName evidence="2">Meso-A2pm-adding enzyme</fullName>
    </alternativeName>
    <alternativeName>
        <fullName evidence="2">Meso-diaminopimelate-adding enzyme</fullName>
    </alternativeName>
    <alternativeName>
        <fullName evidence="2">UDP-MurNAc-L-Ala-D-Glu:meso-diaminopimelate ligase</fullName>
    </alternativeName>
    <alternativeName>
        <fullName evidence="2">UDP-MurNAc-tripeptide synthetase</fullName>
    </alternativeName>
    <alternativeName>
        <fullName evidence="2">UDP-N-acetylmuramyl-tripeptide synthetase</fullName>
    </alternativeName>
</protein>
<dbReference type="EMBL" id="CAFB01000039">
    <property type="protein sequence ID" value="CCD29259.1"/>
    <property type="molecule type" value="Genomic_DNA"/>
</dbReference>
<feature type="binding site" evidence="2">
    <location>
        <position position="203"/>
    </location>
    <ligand>
        <name>UDP-N-acetyl-alpha-D-muramoyl-L-alanyl-D-glutamate</name>
        <dbReference type="ChEBI" id="CHEBI:83900"/>
    </ligand>
</feature>
<proteinExistence type="inferred from homology"/>
<dbReference type="PANTHER" id="PTHR23135">
    <property type="entry name" value="MUR LIGASE FAMILY MEMBER"/>
    <property type="match status" value="1"/>
</dbReference>
<dbReference type="SUPFAM" id="SSF53623">
    <property type="entry name" value="MurD-like peptide ligases, catalytic domain"/>
    <property type="match status" value="1"/>
</dbReference>
<comment type="similarity">
    <text evidence="1 2">Belongs to the MurCDEF family. MurE subfamily.</text>
</comment>
<name>G2J912_9BURK</name>
<evidence type="ECO:0000256" key="2">
    <source>
        <dbReference type="HAMAP-Rule" id="MF_00208"/>
    </source>
</evidence>
<dbReference type="GO" id="GO:0000287">
    <property type="term" value="F:magnesium ion binding"/>
    <property type="evidence" value="ECO:0007669"/>
    <property type="project" value="UniProtKB-UniRule"/>
</dbReference>
<feature type="binding site" evidence="2">
    <location>
        <position position="43"/>
    </location>
    <ligand>
        <name>UDP-N-acetyl-alpha-D-muramoyl-L-alanyl-D-glutamate</name>
        <dbReference type="ChEBI" id="CHEBI:83900"/>
    </ligand>
</feature>
<dbReference type="UniPathway" id="UPA00219"/>
<keyword evidence="2 3" id="KW-0133">Cell shape</keyword>
<feature type="domain" description="Mur ligase C-terminal" evidence="4">
    <location>
        <begin position="356"/>
        <end position="486"/>
    </location>
</feature>
<comment type="function">
    <text evidence="2">Catalyzes the addition of meso-diaminopimelic acid to the nucleotide precursor UDP-N-acetylmuramoyl-L-alanyl-D-glutamate (UMAG) in the biosynthesis of bacterial cell-wall peptidoglycan.</text>
</comment>
<evidence type="ECO:0000313" key="7">
    <source>
        <dbReference type="Proteomes" id="UP000054051"/>
    </source>
</evidence>
<dbReference type="Gene3D" id="3.90.190.20">
    <property type="entry name" value="Mur ligase, C-terminal domain"/>
    <property type="match status" value="1"/>
</dbReference>
<reference evidence="6 7" key="1">
    <citation type="submission" date="2011-08" db="EMBL/GenBank/DDBJ databases">
        <title>The genome of the obligate endobacterium of an arbuscular mycorrhizal fungus reveals an interphylum network of nutritional interactions.</title>
        <authorList>
            <person name="Ghignone S."/>
            <person name="Salvioli A."/>
            <person name="Anca I."/>
            <person name="Lumini E."/>
            <person name="Ortu G."/>
            <person name="Petiti L."/>
            <person name="Cruveiller S."/>
            <person name="Bianciotto V."/>
            <person name="Piffanelli P."/>
            <person name="Lanfranco L."/>
            <person name="Bonfante P."/>
        </authorList>
    </citation>
    <scope>NUCLEOTIDE SEQUENCE [LARGE SCALE GENOMIC DNA]</scope>
    <source>
        <strain evidence="6 7">BEG34</strain>
    </source>
</reference>
<dbReference type="GO" id="GO:0071555">
    <property type="term" value="P:cell wall organization"/>
    <property type="evidence" value="ECO:0007669"/>
    <property type="project" value="UniProtKB-KW"/>
</dbReference>
<keyword evidence="2 6" id="KW-0436">Ligase</keyword>
<feature type="modified residue" description="N6-carboxylysine" evidence="2">
    <location>
        <position position="235"/>
    </location>
</feature>
<dbReference type="STRING" id="1070319.CAGGBEG34_220006"/>
<dbReference type="GO" id="GO:0009252">
    <property type="term" value="P:peptidoglycan biosynthetic process"/>
    <property type="evidence" value="ECO:0007669"/>
    <property type="project" value="UniProtKB-UniRule"/>
</dbReference>
<dbReference type="GO" id="GO:0005524">
    <property type="term" value="F:ATP binding"/>
    <property type="evidence" value="ECO:0007669"/>
    <property type="project" value="UniProtKB-UniRule"/>
</dbReference>
<keyword evidence="2 3" id="KW-0132">Cell division</keyword>
<feature type="binding site" evidence="2">
    <location>
        <begin position="433"/>
        <end position="436"/>
    </location>
    <ligand>
        <name>meso-2,6-diaminopimelate</name>
        <dbReference type="ChEBI" id="CHEBI:57791"/>
    </ligand>
</feature>
<feature type="binding site" evidence="2">
    <location>
        <begin position="168"/>
        <end position="169"/>
    </location>
    <ligand>
        <name>UDP-N-acetyl-alpha-D-muramoyl-L-alanyl-D-glutamate</name>
        <dbReference type="ChEBI" id="CHEBI:83900"/>
    </ligand>
</feature>
<dbReference type="SUPFAM" id="SSF63418">
    <property type="entry name" value="MurE/MurF N-terminal domain"/>
    <property type="match status" value="1"/>
</dbReference>
<sequence>MNAAHAAQPRCASENGIRARTVQHALAWLSQHVSSAANLHADSRAIQPGDAYLAYAVQGADSRTYIDDAIARGAAAVIWQPSSEHAAPAWTVPNFEASDLPDLAGFIARQWYGVPSRKMRVIGITGTNGKTSCAHWIARALTAAGTPCATSGTLGFGMPDQLTAMGFTTPHAPQMQRNLAQLVQCGARAVALEVSSHALHQRRVNGVIFDTAVFTHLSRDHLDYHGTLEAYETAKAHLFEGPDLQTAVVNRDDPVGQRILARLQTNRAVRKIAYGIGEPGGAPPADTVLRATAPRTTATGSAFMLISDWGRGEVETHLLGTFNIHNLLAVCGALLAADVPFEAALAQLPKLAPISGRMQCVGGRNGAPLAVIDYAHTPGALGAALTALQPVTRARGGALVCVFGCGGDRDPGKRPLMGRIAGRLADRLVLTSDNPRCEPPEAIIDDIVKGISEPARIQRFADRARAILQAIRTAAPEDVVLVAGRGHETMQDINRKKVPFSDHDHVRLALDARITGALTAGPDRLTPGKPLKNALGVQGVQR</sequence>
<dbReference type="Pfam" id="PF08245">
    <property type="entry name" value="Mur_ligase_M"/>
    <property type="match status" value="1"/>
</dbReference>
<dbReference type="InterPro" id="IPR036565">
    <property type="entry name" value="Mur-like_cat_sf"/>
</dbReference>
<keyword evidence="2" id="KW-0460">Magnesium</keyword>
<keyword evidence="2 3" id="KW-0573">Peptidoglycan synthesis</keyword>
<dbReference type="GO" id="GO:0008765">
    <property type="term" value="F:UDP-N-acetylmuramoylalanyl-D-glutamate-2,6-diaminopimelate ligase activity"/>
    <property type="evidence" value="ECO:0007669"/>
    <property type="project" value="UniProtKB-UniRule"/>
</dbReference>
<keyword evidence="2" id="KW-0547">Nucleotide-binding</keyword>
<dbReference type="AlphaFoldDB" id="G2J912"/>
<comment type="caution">
    <text evidence="2">Lacks conserved residue(s) required for the propagation of feature annotation.</text>
</comment>
<dbReference type="InterPro" id="IPR013221">
    <property type="entry name" value="Mur_ligase_cen"/>
</dbReference>
<dbReference type="InterPro" id="IPR036615">
    <property type="entry name" value="Mur_ligase_C_dom_sf"/>
</dbReference>
<dbReference type="Gene3D" id="3.40.1390.10">
    <property type="entry name" value="MurE/MurF, N-terminal domain"/>
    <property type="match status" value="1"/>
</dbReference>